<gene>
    <name evidence="1" type="ORF">HPB50_013626</name>
</gene>
<organism evidence="1 2">
    <name type="scientific">Hyalomma asiaticum</name>
    <name type="common">Tick</name>
    <dbReference type="NCBI Taxonomy" id="266040"/>
    <lineage>
        <taxon>Eukaryota</taxon>
        <taxon>Metazoa</taxon>
        <taxon>Ecdysozoa</taxon>
        <taxon>Arthropoda</taxon>
        <taxon>Chelicerata</taxon>
        <taxon>Arachnida</taxon>
        <taxon>Acari</taxon>
        <taxon>Parasitiformes</taxon>
        <taxon>Ixodida</taxon>
        <taxon>Ixodoidea</taxon>
        <taxon>Ixodidae</taxon>
        <taxon>Hyalomminae</taxon>
        <taxon>Hyalomma</taxon>
    </lineage>
</organism>
<dbReference type="Proteomes" id="UP000821845">
    <property type="component" value="Chromosome 10"/>
</dbReference>
<protein>
    <submittedName>
        <fullName evidence="1">Uncharacterized protein</fullName>
    </submittedName>
</protein>
<evidence type="ECO:0000313" key="1">
    <source>
        <dbReference type="EMBL" id="KAH6943006.1"/>
    </source>
</evidence>
<proteinExistence type="predicted"/>
<reference evidence="1" key="1">
    <citation type="submission" date="2020-05" db="EMBL/GenBank/DDBJ databases">
        <title>Large-scale comparative analyses of tick genomes elucidate their genetic diversity and vector capacities.</title>
        <authorList>
            <person name="Jia N."/>
            <person name="Wang J."/>
            <person name="Shi W."/>
            <person name="Du L."/>
            <person name="Sun Y."/>
            <person name="Zhan W."/>
            <person name="Jiang J."/>
            <person name="Wang Q."/>
            <person name="Zhang B."/>
            <person name="Ji P."/>
            <person name="Sakyi L.B."/>
            <person name="Cui X."/>
            <person name="Yuan T."/>
            <person name="Jiang B."/>
            <person name="Yang W."/>
            <person name="Lam T.T.-Y."/>
            <person name="Chang Q."/>
            <person name="Ding S."/>
            <person name="Wang X."/>
            <person name="Zhu J."/>
            <person name="Ruan X."/>
            <person name="Zhao L."/>
            <person name="Wei J."/>
            <person name="Que T."/>
            <person name="Du C."/>
            <person name="Cheng J."/>
            <person name="Dai P."/>
            <person name="Han X."/>
            <person name="Huang E."/>
            <person name="Gao Y."/>
            <person name="Liu J."/>
            <person name="Shao H."/>
            <person name="Ye R."/>
            <person name="Li L."/>
            <person name="Wei W."/>
            <person name="Wang X."/>
            <person name="Wang C."/>
            <person name="Yang T."/>
            <person name="Huo Q."/>
            <person name="Li W."/>
            <person name="Guo W."/>
            <person name="Chen H."/>
            <person name="Zhou L."/>
            <person name="Ni X."/>
            <person name="Tian J."/>
            <person name="Zhou Y."/>
            <person name="Sheng Y."/>
            <person name="Liu T."/>
            <person name="Pan Y."/>
            <person name="Xia L."/>
            <person name="Li J."/>
            <person name="Zhao F."/>
            <person name="Cao W."/>
        </authorList>
    </citation>
    <scope>NUCLEOTIDE SEQUENCE</scope>
    <source>
        <strain evidence="1">Hyas-2018</strain>
    </source>
</reference>
<sequence length="421" mass="45942">MDASTGAIPKRPSKRKVRAKLSFGSTRAGNSSLPCHLQANLTDLIALLETPQKRDKHRSDLTINATEETGPTKATTIVENCEDESVHSTKPLVDVDCEVVTSTVVDPQSSLGDEDQAVRIEKPEPKGLTEIDVLDIARQMRQVLHKKCPSQEHELVGAVSPTHAKLKLETRGTTAFLDTRPRFTGFIVFHEDFYSFMYYEDPDGEVRAGSSSPIKDKAITGPSSTWFQRKRGHQNAAARDGAPDTVCVAISSSRPHRESAFERKHPQEEKHALKDIQIQVPPPPHSRSVQMYKRQSDVESPTDGCPVSRMAESESTKENYDSDNVQLHLRSMEHSGGGRQSACNSPVQISAGSAALPGPPRSAAAQKKSPAMNDLTHTDAKSTIAIRSSRSRGSIPMATATPEGYLPPRLTPKSTASSERP</sequence>
<keyword evidence="2" id="KW-1185">Reference proteome</keyword>
<evidence type="ECO:0000313" key="2">
    <source>
        <dbReference type="Proteomes" id="UP000821845"/>
    </source>
</evidence>
<name>A0ACB7T784_HYAAI</name>
<comment type="caution">
    <text evidence="1">The sequence shown here is derived from an EMBL/GenBank/DDBJ whole genome shotgun (WGS) entry which is preliminary data.</text>
</comment>
<dbReference type="EMBL" id="CM023490">
    <property type="protein sequence ID" value="KAH6943006.1"/>
    <property type="molecule type" value="Genomic_DNA"/>
</dbReference>
<accession>A0ACB7T784</accession>